<accession>A0A3N4M5J2</accession>
<dbReference type="RefSeq" id="WP_120518990.1">
    <property type="nucleotide sequence ID" value="NZ_QXZY01000015.1"/>
</dbReference>
<dbReference type="OrthoDB" id="9802792at2"/>
<keyword evidence="4" id="KW-1185">Reference proteome</keyword>
<dbReference type="InterPro" id="IPR036913">
    <property type="entry name" value="YegP-like_sf"/>
</dbReference>
<organism evidence="3 4">
    <name type="scientific">Chitinophaga barathri</name>
    <dbReference type="NCBI Taxonomy" id="1647451"/>
    <lineage>
        <taxon>Bacteria</taxon>
        <taxon>Pseudomonadati</taxon>
        <taxon>Bacteroidota</taxon>
        <taxon>Chitinophagia</taxon>
        <taxon>Chitinophagales</taxon>
        <taxon>Chitinophagaceae</taxon>
        <taxon>Chitinophaga</taxon>
    </lineage>
</organism>
<evidence type="ECO:0000256" key="1">
    <source>
        <dbReference type="SAM" id="MobiDB-lite"/>
    </source>
</evidence>
<dbReference type="AlphaFoldDB" id="A0A3N4M5J2"/>
<dbReference type="PANTHER" id="PTHR40606">
    <property type="match status" value="1"/>
</dbReference>
<dbReference type="Gene3D" id="2.30.29.80">
    <property type="match status" value="1"/>
</dbReference>
<feature type="domain" description="DUF1508" evidence="2">
    <location>
        <begin position="11"/>
        <end position="52"/>
    </location>
</feature>
<evidence type="ECO:0000259" key="2">
    <source>
        <dbReference type="Pfam" id="PF07411"/>
    </source>
</evidence>
<reference evidence="4" key="1">
    <citation type="submission" date="2018-11" db="EMBL/GenBank/DDBJ databases">
        <title>Chitinophaga lutea sp.nov., isolate from arsenic contaminated soil.</title>
        <authorList>
            <person name="Zong Y."/>
        </authorList>
    </citation>
    <scope>NUCLEOTIDE SEQUENCE [LARGE SCALE GENOMIC DNA]</scope>
    <source>
        <strain evidence="4">YLT18</strain>
    </source>
</reference>
<feature type="compositionally biased region" description="Low complexity" evidence="1">
    <location>
        <begin position="98"/>
        <end position="108"/>
    </location>
</feature>
<proteinExistence type="predicted"/>
<comment type="caution">
    <text evidence="3">The sequence shown here is derived from an EMBL/GenBank/DDBJ whole genome shotgun (WGS) entry which is preliminary data.</text>
</comment>
<dbReference type="Proteomes" id="UP000279089">
    <property type="component" value="Unassembled WGS sequence"/>
</dbReference>
<dbReference type="PANTHER" id="PTHR40606:SF1">
    <property type="entry name" value="UPF0339 PROTEIN YEGP"/>
    <property type="match status" value="1"/>
</dbReference>
<dbReference type="InterPro" id="IPR051141">
    <property type="entry name" value="UPF0339_domain"/>
</dbReference>
<dbReference type="InterPro" id="IPR010879">
    <property type="entry name" value="DUF1508"/>
</dbReference>
<evidence type="ECO:0000313" key="4">
    <source>
        <dbReference type="Proteomes" id="UP000279089"/>
    </source>
</evidence>
<gene>
    <name evidence="3" type="ORF">EG028_24810</name>
</gene>
<dbReference type="SUPFAM" id="SSF160113">
    <property type="entry name" value="YegP-like"/>
    <property type="match status" value="2"/>
</dbReference>
<protein>
    <submittedName>
        <fullName evidence="3">DUF1508 domain-containing protein</fullName>
    </submittedName>
</protein>
<name>A0A3N4M5J2_9BACT</name>
<dbReference type="EMBL" id="RMBX01000015">
    <property type="protein sequence ID" value="RPD38492.1"/>
    <property type="molecule type" value="Genomic_DNA"/>
</dbReference>
<sequence length="108" mass="11661">MGKFVIANGPSGSFYFNLKAGNGEVILTSEHYTTKDKCLEGVASVKRNAVMDRQYEDRTANDGRLYFVLKGGNQEVIGTSQMYQGSSGRETGKASVKANAAEAAIEEE</sequence>
<dbReference type="Pfam" id="PF07411">
    <property type="entry name" value="DUF1508"/>
    <property type="match status" value="2"/>
</dbReference>
<evidence type="ECO:0000313" key="3">
    <source>
        <dbReference type="EMBL" id="RPD38492.1"/>
    </source>
</evidence>
<feature type="domain" description="DUF1508" evidence="2">
    <location>
        <begin position="61"/>
        <end position="107"/>
    </location>
</feature>
<feature type="region of interest" description="Disordered" evidence="1">
    <location>
        <begin position="82"/>
        <end position="108"/>
    </location>
</feature>